<dbReference type="PROSITE" id="PS51257">
    <property type="entry name" value="PROKAR_LIPOPROTEIN"/>
    <property type="match status" value="1"/>
</dbReference>
<dbReference type="InterPro" id="IPR025645">
    <property type="entry name" value="DUF4349"/>
</dbReference>
<keyword evidence="3" id="KW-1133">Transmembrane helix</keyword>
<feature type="domain" description="DUF4349" evidence="5">
    <location>
        <begin position="85"/>
        <end position="291"/>
    </location>
</feature>
<keyword evidence="3" id="KW-0472">Membrane</keyword>
<accession>A0ABW3TTM1</accession>
<feature type="region of interest" description="Disordered" evidence="2">
    <location>
        <begin position="303"/>
        <end position="326"/>
    </location>
</feature>
<gene>
    <name evidence="6" type="ORF">ACFQ3U_13180</name>
</gene>
<evidence type="ECO:0000313" key="6">
    <source>
        <dbReference type="EMBL" id="MFD1202848.1"/>
    </source>
</evidence>
<evidence type="ECO:0000256" key="2">
    <source>
        <dbReference type="SAM" id="MobiDB-lite"/>
    </source>
</evidence>
<organism evidence="6 7">
    <name type="scientific">Leucobacter albus</name>
    <dbReference type="NCBI Taxonomy" id="272210"/>
    <lineage>
        <taxon>Bacteria</taxon>
        <taxon>Bacillati</taxon>
        <taxon>Actinomycetota</taxon>
        <taxon>Actinomycetes</taxon>
        <taxon>Micrococcales</taxon>
        <taxon>Microbacteriaceae</taxon>
        <taxon>Leucobacter</taxon>
    </lineage>
</organism>
<protein>
    <submittedName>
        <fullName evidence="6">DUF4349 domain-containing protein</fullName>
    </submittedName>
</protein>
<keyword evidence="4" id="KW-0732">Signal</keyword>
<sequence>MRLKRLTAGAAAAVLIFTLAGCSAPADGSAGTDAAGMDAAGAEAVGPAVASPEARLDETGGDAFAQPGDAPYPSMVAEEQSAADRSIVRTASMQLTVPSARDAAAGVAVIAGDLGGSVTSQSVSSAGASAHTADVSIRVPTERLEAAMTKLAELGDVVSEQRSADDVTEAHVDLQARVAALTASVERLTELLNGAATTSELIEAETALSARQQELDGLRAQLESLESSVEQATIWVSLSEPSALPGGGPQTFWEALQAGVASIGGFFAAAFIAFGVALPWIALAAIVVLAIALPLRARKRRARRAASPENALSTKPAESVAEAEQP</sequence>
<name>A0ABW3TTM1_9MICO</name>
<keyword evidence="3" id="KW-0812">Transmembrane</keyword>
<feature type="coiled-coil region" evidence="1">
    <location>
        <begin position="201"/>
        <end position="228"/>
    </location>
</feature>
<keyword evidence="7" id="KW-1185">Reference proteome</keyword>
<proteinExistence type="predicted"/>
<evidence type="ECO:0000259" key="5">
    <source>
        <dbReference type="Pfam" id="PF14257"/>
    </source>
</evidence>
<evidence type="ECO:0000256" key="3">
    <source>
        <dbReference type="SAM" id="Phobius"/>
    </source>
</evidence>
<evidence type="ECO:0000313" key="7">
    <source>
        <dbReference type="Proteomes" id="UP001597181"/>
    </source>
</evidence>
<reference evidence="7" key="1">
    <citation type="journal article" date="2019" name="Int. J. Syst. Evol. Microbiol.">
        <title>The Global Catalogue of Microorganisms (GCM) 10K type strain sequencing project: providing services to taxonomists for standard genome sequencing and annotation.</title>
        <authorList>
            <consortium name="The Broad Institute Genomics Platform"/>
            <consortium name="The Broad Institute Genome Sequencing Center for Infectious Disease"/>
            <person name="Wu L."/>
            <person name="Ma J."/>
        </authorList>
    </citation>
    <scope>NUCLEOTIDE SEQUENCE [LARGE SCALE GENOMIC DNA]</scope>
    <source>
        <strain evidence="7">CCUG 50213</strain>
    </source>
</reference>
<feature type="transmembrane region" description="Helical" evidence="3">
    <location>
        <begin position="266"/>
        <end position="295"/>
    </location>
</feature>
<dbReference type="EMBL" id="JBHTLY010000006">
    <property type="protein sequence ID" value="MFD1202848.1"/>
    <property type="molecule type" value="Genomic_DNA"/>
</dbReference>
<comment type="caution">
    <text evidence="6">The sequence shown here is derived from an EMBL/GenBank/DDBJ whole genome shotgun (WGS) entry which is preliminary data.</text>
</comment>
<dbReference type="Proteomes" id="UP001597181">
    <property type="component" value="Unassembled WGS sequence"/>
</dbReference>
<feature type="chain" id="PRO_5046754437" evidence="4">
    <location>
        <begin position="27"/>
        <end position="326"/>
    </location>
</feature>
<evidence type="ECO:0000256" key="1">
    <source>
        <dbReference type="SAM" id="Coils"/>
    </source>
</evidence>
<evidence type="ECO:0000256" key="4">
    <source>
        <dbReference type="SAM" id="SignalP"/>
    </source>
</evidence>
<dbReference type="RefSeq" id="WP_343962512.1">
    <property type="nucleotide sequence ID" value="NZ_BAAAKZ010000017.1"/>
</dbReference>
<feature type="signal peptide" evidence="4">
    <location>
        <begin position="1"/>
        <end position="26"/>
    </location>
</feature>
<dbReference type="Pfam" id="PF14257">
    <property type="entry name" value="DUF4349"/>
    <property type="match status" value="1"/>
</dbReference>
<keyword evidence="1" id="KW-0175">Coiled coil</keyword>